<dbReference type="Proteomes" id="UP000473525">
    <property type="component" value="Unassembled WGS sequence"/>
</dbReference>
<evidence type="ECO:0000256" key="1">
    <source>
        <dbReference type="SAM" id="Phobius"/>
    </source>
</evidence>
<evidence type="ECO:0000313" key="3">
    <source>
        <dbReference type="Proteomes" id="UP000473525"/>
    </source>
</evidence>
<keyword evidence="1" id="KW-0472">Membrane</keyword>
<dbReference type="EMBL" id="WSEK01000004">
    <property type="protein sequence ID" value="MVQ49970.1"/>
    <property type="molecule type" value="Genomic_DNA"/>
</dbReference>
<proteinExistence type="predicted"/>
<gene>
    <name evidence="2" type="ORF">GON03_12320</name>
</gene>
<keyword evidence="1" id="KW-1133">Transmembrane helix</keyword>
<feature type="transmembrane region" description="Helical" evidence="1">
    <location>
        <begin position="113"/>
        <end position="133"/>
    </location>
</feature>
<organism evidence="2 3">
    <name type="scientific">Nocardioides agri</name>
    <dbReference type="NCBI Taxonomy" id="2682843"/>
    <lineage>
        <taxon>Bacteria</taxon>
        <taxon>Bacillati</taxon>
        <taxon>Actinomycetota</taxon>
        <taxon>Actinomycetes</taxon>
        <taxon>Propionibacteriales</taxon>
        <taxon>Nocardioidaceae</taxon>
        <taxon>Nocardioides</taxon>
    </lineage>
</organism>
<feature type="transmembrane region" description="Helical" evidence="1">
    <location>
        <begin position="12"/>
        <end position="32"/>
    </location>
</feature>
<comment type="caution">
    <text evidence="2">The sequence shown here is derived from an EMBL/GenBank/DDBJ whole genome shotgun (WGS) entry which is preliminary data.</text>
</comment>
<dbReference type="RefSeq" id="WP_157342795.1">
    <property type="nucleotide sequence ID" value="NZ_WSEK01000004.1"/>
</dbReference>
<protein>
    <submittedName>
        <fullName evidence="2">Uncharacterized protein</fullName>
    </submittedName>
</protein>
<reference evidence="2 3" key="1">
    <citation type="submission" date="2019-12" db="EMBL/GenBank/DDBJ databases">
        <authorList>
            <person name="Huq M.A."/>
        </authorList>
    </citation>
    <scope>NUCLEOTIDE SEQUENCE [LARGE SCALE GENOMIC DNA]</scope>
    <source>
        <strain evidence="2 3">MAH-18</strain>
    </source>
</reference>
<evidence type="ECO:0000313" key="2">
    <source>
        <dbReference type="EMBL" id="MVQ49970.1"/>
    </source>
</evidence>
<keyword evidence="1" id="KW-0812">Transmembrane</keyword>
<accession>A0A6L6XS02</accession>
<sequence length="214" mass="23245">MARRARRSQYVGVWVVAAVLVNLPLVHSTWAANRIERAGVDVTAEVTDHGVAGDWHYLRFQLPADVDPAQATRQVEVDDATYDDAVASGELQVRVLPDDPAQFQVDGQAGNGVLVVLTLLVDLLLVVVALLLWRFGRSRGPLRLLAVEDVRRGPPGAELNQVAPETYLVRGEVAEITADRIVLDLDGKSVEVLLNGHSNPVGHQQPAQVHARLA</sequence>
<keyword evidence="3" id="KW-1185">Reference proteome</keyword>
<name>A0A6L6XS02_9ACTN</name>
<dbReference type="AlphaFoldDB" id="A0A6L6XS02"/>